<dbReference type="Gene3D" id="3.30.310.70">
    <property type="entry name" value="TT1751-like domain"/>
    <property type="match status" value="1"/>
</dbReference>
<keyword evidence="1" id="KW-0732">Signal</keyword>
<feature type="chain" id="PRO_5017085638" evidence="1">
    <location>
        <begin position="28"/>
        <end position="540"/>
    </location>
</feature>
<protein>
    <submittedName>
        <fullName evidence="4">Beta-lactamase</fullName>
        <ecNumber evidence="4">3.4.16.4</ecNumber>
    </submittedName>
</protein>
<keyword evidence="4" id="KW-0645">Protease</keyword>
<keyword evidence="4" id="KW-0378">Hydrolase</keyword>
<feature type="domain" description="Beta-lactamase-related" evidence="2">
    <location>
        <begin position="43"/>
        <end position="384"/>
    </location>
</feature>
<sequence length="540" mass="58947">MLSFRKSKKFFLTFGIVGALISNSTFAGQGRGDYHVLYHGQSIDDLVIKYMEKNNIPGLSLAIVQAPYITRVVGYGIADIQSQQLVSSNSVFNVGEITNVVTAIAIMQLKEERKLKLEDSITKYLPSSLGLSSQWNAITIQDLIMHSSGLASYTDEPSFDFAKDYTPTEIINIIKDKPLLFNSGTQAYKSSTNYYLLGLIIENTSGMSYEDYVTKKQIEPLGLKHTYFIANKHAIKNEFSTENSSSKHSQFLHVAELINPTELANGYLQESSGSLVAIKPTSWSASFANSGLIASSADISTWDIGLAGDILVKDAKDRAFLFNPITLKNGKTIPGNTGWLFPGRKGLMEIKGNMPGYSSFLSRFTAPDELLCVTLLANKGDLPDLDILGRKIAGAFDARLAAPLTAPWVETIQSPYSVKETMERVATLVKAQGGKVFAHIDHSGEAQQVGQKLPMTEVLIIGNPAKGTAMMQAIPAIAIDLPLRVMATTDETGQVWLSFTDPVALAKEYTGDAKQAQLYKPIAMAVRKLCQRAVSPYTVN</sequence>
<dbReference type="InterPro" id="IPR012338">
    <property type="entry name" value="Beta-lactam/transpept-like"/>
</dbReference>
<dbReference type="CDD" id="cd14797">
    <property type="entry name" value="DUF302"/>
    <property type="match status" value="1"/>
</dbReference>
<dbReference type="Pfam" id="PF03625">
    <property type="entry name" value="DUF302"/>
    <property type="match status" value="1"/>
</dbReference>
<dbReference type="SUPFAM" id="SSF56601">
    <property type="entry name" value="beta-lactamase/transpeptidase-like"/>
    <property type="match status" value="1"/>
</dbReference>
<dbReference type="SUPFAM" id="SSF103247">
    <property type="entry name" value="TT1751-like"/>
    <property type="match status" value="1"/>
</dbReference>
<evidence type="ECO:0000259" key="2">
    <source>
        <dbReference type="Pfam" id="PF00144"/>
    </source>
</evidence>
<dbReference type="Pfam" id="PF00144">
    <property type="entry name" value="Beta-lactamase"/>
    <property type="match status" value="1"/>
</dbReference>
<name>A0A378JW52_9GAMM</name>
<dbReference type="EC" id="3.4.16.4" evidence="4"/>
<evidence type="ECO:0000313" key="4">
    <source>
        <dbReference type="EMBL" id="STX52442.1"/>
    </source>
</evidence>
<dbReference type="GO" id="GO:0009002">
    <property type="term" value="F:serine-type D-Ala-D-Ala carboxypeptidase activity"/>
    <property type="evidence" value="ECO:0007669"/>
    <property type="project" value="UniProtKB-EC"/>
</dbReference>
<evidence type="ECO:0000256" key="1">
    <source>
        <dbReference type="SAM" id="SignalP"/>
    </source>
</evidence>
<feature type="signal peptide" evidence="1">
    <location>
        <begin position="1"/>
        <end position="27"/>
    </location>
</feature>
<dbReference type="InterPro" id="IPR001466">
    <property type="entry name" value="Beta-lactam-related"/>
</dbReference>
<reference evidence="4 5" key="1">
    <citation type="submission" date="2018-06" db="EMBL/GenBank/DDBJ databases">
        <authorList>
            <consortium name="Pathogen Informatics"/>
            <person name="Doyle S."/>
        </authorList>
    </citation>
    <scope>NUCLEOTIDE SEQUENCE [LARGE SCALE GENOMIC DNA]</scope>
    <source>
        <strain evidence="4 5">NCTC13316</strain>
    </source>
</reference>
<dbReference type="OrthoDB" id="9799367at2"/>
<dbReference type="InterPro" id="IPR050491">
    <property type="entry name" value="AmpC-like"/>
</dbReference>
<keyword evidence="4" id="KW-0121">Carboxypeptidase</keyword>
<dbReference type="Proteomes" id="UP000254794">
    <property type="component" value="Unassembled WGS sequence"/>
</dbReference>
<dbReference type="PANTHER" id="PTHR46825">
    <property type="entry name" value="D-ALANYL-D-ALANINE-CARBOXYPEPTIDASE/ENDOPEPTIDASE AMPH"/>
    <property type="match status" value="1"/>
</dbReference>
<organism evidence="4 5">
    <name type="scientific">Legionella busanensis</name>
    <dbReference type="NCBI Taxonomy" id="190655"/>
    <lineage>
        <taxon>Bacteria</taxon>
        <taxon>Pseudomonadati</taxon>
        <taxon>Pseudomonadota</taxon>
        <taxon>Gammaproteobacteria</taxon>
        <taxon>Legionellales</taxon>
        <taxon>Legionellaceae</taxon>
        <taxon>Legionella</taxon>
    </lineage>
</organism>
<proteinExistence type="predicted"/>
<dbReference type="PANTHER" id="PTHR46825:SF9">
    <property type="entry name" value="BETA-LACTAMASE-RELATED DOMAIN-CONTAINING PROTEIN"/>
    <property type="match status" value="1"/>
</dbReference>
<keyword evidence="5" id="KW-1185">Reference proteome</keyword>
<evidence type="ECO:0000313" key="5">
    <source>
        <dbReference type="Proteomes" id="UP000254794"/>
    </source>
</evidence>
<dbReference type="InterPro" id="IPR005180">
    <property type="entry name" value="DUF302"/>
</dbReference>
<dbReference type="EMBL" id="UGOD01000001">
    <property type="protein sequence ID" value="STX52442.1"/>
    <property type="molecule type" value="Genomic_DNA"/>
</dbReference>
<feature type="domain" description="DUF302" evidence="3">
    <location>
        <begin position="440"/>
        <end position="502"/>
    </location>
</feature>
<evidence type="ECO:0000259" key="3">
    <source>
        <dbReference type="Pfam" id="PF03625"/>
    </source>
</evidence>
<accession>A0A378JW52</accession>
<dbReference type="InterPro" id="IPR035923">
    <property type="entry name" value="TT1751-like_sf"/>
</dbReference>
<dbReference type="Gene3D" id="3.40.710.10">
    <property type="entry name" value="DD-peptidase/beta-lactamase superfamily"/>
    <property type="match status" value="1"/>
</dbReference>
<dbReference type="AlphaFoldDB" id="A0A378JW52"/>
<gene>
    <name evidence="4" type="primary">pbpE_1</name>
    <name evidence="4" type="ORF">NCTC13316_02555</name>
</gene>